<reference evidence="1" key="1">
    <citation type="journal article" date="2014" name="Nat. Commun.">
        <title>The tobacco genome sequence and its comparison with those of tomato and potato.</title>
        <authorList>
            <person name="Sierro N."/>
            <person name="Battey J.N."/>
            <person name="Ouadi S."/>
            <person name="Bakaher N."/>
            <person name="Bovet L."/>
            <person name="Willig A."/>
            <person name="Goepfert S."/>
            <person name="Peitsch M.C."/>
            <person name="Ivanov N.V."/>
        </authorList>
    </citation>
    <scope>NUCLEOTIDE SEQUENCE [LARGE SCALE GENOMIC DNA]</scope>
</reference>
<evidence type="ECO:0000313" key="2">
    <source>
        <dbReference type="RefSeq" id="XP_075090882.1"/>
    </source>
</evidence>
<keyword evidence="1" id="KW-1185">Reference proteome</keyword>
<dbReference type="Proteomes" id="UP000790787">
    <property type="component" value="Chromosome 17"/>
</dbReference>
<reference evidence="2" key="2">
    <citation type="submission" date="2025-08" db="UniProtKB">
        <authorList>
            <consortium name="RefSeq"/>
        </authorList>
    </citation>
    <scope>IDENTIFICATION</scope>
    <source>
        <tissue evidence="2">Leaf</tissue>
    </source>
</reference>
<organism evidence="1 2">
    <name type="scientific">Nicotiana tabacum</name>
    <name type="common">Common tobacco</name>
    <dbReference type="NCBI Taxonomy" id="4097"/>
    <lineage>
        <taxon>Eukaryota</taxon>
        <taxon>Viridiplantae</taxon>
        <taxon>Streptophyta</taxon>
        <taxon>Embryophyta</taxon>
        <taxon>Tracheophyta</taxon>
        <taxon>Spermatophyta</taxon>
        <taxon>Magnoliopsida</taxon>
        <taxon>eudicotyledons</taxon>
        <taxon>Gunneridae</taxon>
        <taxon>Pentapetalae</taxon>
        <taxon>asterids</taxon>
        <taxon>lamiids</taxon>
        <taxon>Solanales</taxon>
        <taxon>Solanaceae</taxon>
        <taxon>Nicotianoideae</taxon>
        <taxon>Nicotianeae</taxon>
        <taxon>Nicotiana</taxon>
    </lineage>
</organism>
<accession>A0AC58T0X4</accession>
<protein>
    <submittedName>
        <fullName evidence="2">Uncharacterized protein LOC142171599</fullName>
    </submittedName>
</protein>
<name>A0AC58T0X4_TOBAC</name>
<evidence type="ECO:0000313" key="1">
    <source>
        <dbReference type="Proteomes" id="UP000790787"/>
    </source>
</evidence>
<gene>
    <name evidence="2" type="primary">LOC142171599</name>
</gene>
<sequence>MKIDILSWNVWGLNDGETKGLIKTALNEWRCDVVVLQETKIQGDISRVARHLWGSRWVDFVNLEAIGTSGGILIMWDKRILEGQLIISGSQSISCRLTAIGQDFSWFITGVYASNSRIERQDLWWELAASRGLCNGPWVVCGDFNTTRHSNERSNDHRLTRAMRDFSDAINDLQLVDPPLFGGSFTLNKGNNQEQRNLTDDELIQKANITLDFEEISKYEESSWRQKSRILWLKQGDKNTKFFHKMANAHRRFNTIDKLEINVIEITEPVEINGEIISFCKQLYSETEAWMPNFTLQNFASITDEEQSWLERPFEEQEVLHSLKLCAIDKAPGPDGFSMRFFIACRDFLKVDILQTMANFHTLGIFEKSLNATYVALIPKKSGAKELRDFRPV</sequence>
<dbReference type="RefSeq" id="XP_075090882.1">
    <property type="nucleotide sequence ID" value="XM_075234781.1"/>
</dbReference>
<proteinExistence type="predicted"/>